<name>A0A1E7K5Z2_9ACTN</name>
<dbReference type="RefSeq" id="WP_069992243.1">
    <property type="nucleotide sequence ID" value="NZ_LJGV01000022.1"/>
</dbReference>
<dbReference type="InterPro" id="IPR032710">
    <property type="entry name" value="NTF2-like_dom_sf"/>
</dbReference>
<organism evidence="2 3">
    <name type="scientific">Streptomyces qinglanensis</name>
    <dbReference type="NCBI Taxonomy" id="943816"/>
    <lineage>
        <taxon>Bacteria</taxon>
        <taxon>Bacillati</taxon>
        <taxon>Actinomycetota</taxon>
        <taxon>Actinomycetes</taxon>
        <taxon>Kitasatosporales</taxon>
        <taxon>Streptomycetaceae</taxon>
        <taxon>Streptomyces</taxon>
    </lineage>
</organism>
<feature type="domain" description="SnoaL-like" evidence="1">
    <location>
        <begin position="8"/>
        <end position="111"/>
    </location>
</feature>
<dbReference type="AlphaFoldDB" id="A0A1E7K5Z2"/>
<dbReference type="Proteomes" id="UP000175829">
    <property type="component" value="Unassembled WGS sequence"/>
</dbReference>
<evidence type="ECO:0000313" key="2">
    <source>
        <dbReference type="EMBL" id="OEU99347.1"/>
    </source>
</evidence>
<dbReference type="InterPro" id="IPR037401">
    <property type="entry name" value="SnoaL-like"/>
</dbReference>
<reference evidence="2 3" key="1">
    <citation type="journal article" date="2016" name="Front. Microbiol.">
        <title>Comparative Genomics Analysis of Streptomyces Species Reveals Their Adaptation to the Marine Environment and Their Diversity at the Genomic Level.</title>
        <authorList>
            <person name="Tian X."/>
            <person name="Zhang Z."/>
            <person name="Yang T."/>
            <person name="Chen M."/>
            <person name="Li J."/>
            <person name="Chen F."/>
            <person name="Yang J."/>
            <person name="Li W."/>
            <person name="Zhang B."/>
            <person name="Zhang Z."/>
            <person name="Wu J."/>
            <person name="Zhang C."/>
            <person name="Long L."/>
            <person name="Xiao J."/>
        </authorList>
    </citation>
    <scope>NUCLEOTIDE SEQUENCE [LARGE SCALE GENOMIC DNA]</scope>
    <source>
        <strain evidence="2 3">SCSIO M10379</strain>
    </source>
</reference>
<proteinExistence type="predicted"/>
<dbReference type="SUPFAM" id="SSF54427">
    <property type="entry name" value="NTF2-like"/>
    <property type="match status" value="1"/>
</dbReference>
<dbReference type="Gene3D" id="3.10.450.50">
    <property type="match status" value="1"/>
</dbReference>
<protein>
    <submittedName>
        <fullName evidence="2">Polyketide cyclase</fullName>
    </submittedName>
</protein>
<evidence type="ECO:0000259" key="1">
    <source>
        <dbReference type="Pfam" id="PF12680"/>
    </source>
</evidence>
<evidence type="ECO:0000313" key="3">
    <source>
        <dbReference type="Proteomes" id="UP000175829"/>
    </source>
</evidence>
<dbReference type="EMBL" id="LJGV01000022">
    <property type="protein sequence ID" value="OEU99347.1"/>
    <property type="molecule type" value="Genomic_DNA"/>
</dbReference>
<gene>
    <name evidence="2" type="ORF">AN217_17730</name>
</gene>
<dbReference type="Pfam" id="PF12680">
    <property type="entry name" value="SnoaL_2"/>
    <property type="match status" value="1"/>
</dbReference>
<comment type="caution">
    <text evidence="2">The sequence shown here is derived from an EMBL/GenBank/DDBJ whole genome shotgun (WGS) entry which is preliminary data.</text>
</comment>
<dbReference type="PATRIC" id="fig|943816.4.peg.3035"/>
<sequence>MNTYEAAVDRYFAAWNAPDEASLAAAVAAAWTEEGSYTDPLAQATGHPELTAAIRAAQEQFPGCTFRLAGAVDGHHDIARFSWELVVAADGSAPAAGSDVLTLADDGRIASVKGFLDRVPGA</sequence>
<accession>A0A1E7K5Z2</accession>